<dbReference type="InterPro" id="IPR023198">
    <property type="entry name" value="PGP-like_dom2"/>
</dbReference>
<dbReference type="SUPFAM" id="SSF56784">
    <property type="entry name" value="HAD-like"/>
    <property type="match status" value="1"/>
</dbReference>
<dbReference type="InterPro" id="IPR023214">
    <property type="entry name" value="HAD_sf"/>
</dbReference>
<dbReference type="AlphaFoldDB" id="A0A835CW21"/>
<keyword evidence="2" id="KW-1185">Reference proteome</keyword>
<dbReference type="GO" id="GO:0016791">
    <property type="term" value="F:phosphatase activity"/>
    <property type="evidence" value="ECO:0007669"/>
    <property type="project" value="TreeGrafter"/>
</dbReference>
<evidence type="ECO:0008006" key="3">
    <source>
        <dbReference type="Google" id="ProtNLM"/>
    </source>
</evidence>
<proteinExistence type="predicted"/>
<reference evidence="1 2" key="1">
    <citation type="submission" date="2020-08" db="EMBL/GenBank/DDBJ databases">
        <title>Aphidius gifuensis genome sequencing and assembly.</title>
        <authorList>
            <person name="Du Z."/>
        </authorList>
    </citation>
    <scope>NUCLEOTIDE SEQUENCE [LARGE SCALE GENOMIC DNA]</scope>
    <source>
        <strain evidence="1">YNYX2018</strain>
        <tissue evidence="1">Adults</tissue>
    </source>
</reference>
<gene>
    <name evidence="1" type="ORF">HCN44_009277</name>
</gene>
<dbReference type="InterPro" id="IPR036412">
    <property type="entry name" value="HAD-like_sf"/>
</dbReference>
<dbReference type="Proteomes" id="UP000639338">
    <property type="component" value="Unassembled WGS sequence"/>
</dbReference>
<dbReference type="EMBL" id="JACMRX010000001">
    <property type="protein sequence ID" value="KAF7997879.1"/>
    <property type="molecule type" value="Genomic_DNA"/>
</dbReference>
<sequence>MENYKNVTHCLFDMDGLLLDSESVYKTIYNNVVSEYGHKYGGDVAYAVLGRPEMVGFDIIIKHFKLPISIQEFQQKYHQMQHELFVDVRVMPGAERLLRHLYKHKIPIALATSSSAASYELKTKQVKPIFELFHHQVLGGSDPDVKNGKPAPDIFLVAASRFSDNPEPSKCLVFEDAPNGVQAAVSAGMQVVMVPDSNLPKDLTKKATKVIGTLLEFKPEEFGLPPFDD</sequence>
<dbReference type="Gene3D" id="3.40.50.1000">
    <property type="entry name" value="HAD superfamily/HAD-like"/>
    <property type="match status" value="1"/>
</dbReference>
<dbReference type="Gene3D" id="1.10.150.240">
    <property type="entry name" value="Putative phosphatase, domain 2"/>
    <property type="match status" value="1"/>
</dbReference>
<dbReference type="SFLD" id="SFLDG01129">
    <property type="entry name" value="C1.5:_HAD__Beta-PGM__Phosphata"/>
    <property type="match status" value="1"/>
</dbReference>
<dbReference type="SFLD" id="SFLDG01135">
    <property type="entry name" value="C1.5.6:_HAD__Beta-PGM__Phospha"/>
    <property type="match status" value="1"/>
</dbReference>
<name>A0A835CW21_APHGI</name>
<dbReference type="Pfam" id="PF00702">
    <property type="entry name" value="Hydrolase"/>
    <property type="match status" value="1"/>
</dbReference>
<accession>A0A835CW21</accession>
<dbReference type="NCBIfam" id="TIGR01509">
    <property type="entry name" value="HAD-SF-IA-v3"/>
    <property type="match status" value="1"/>
</dbReference>
<dbReference type="InterPro" id="IPR006439">
    <property type="entry name" value="HAD-SF_hydro_IA"/>
</dbReference>
<dbReference type="SFLD" id="SFLDS00003">
    <property type="entry name" value="Haloacid_Dehalogenase"/>
    <property type="match status" value="1"/>
</dbReference>
<dbReference type="PANTHER" id="PTHR18901:SF38">
    <property type="entry name" value="PSEUDOURIDINE-5'-PHOSPHATASE"/>
    <property type="match status" value="1"/>
</dbReference>
<organism evidence="1 2">
    <name type="scientific">Aphidius gifuensis</name>
    <name type="common">Parasitoid wasp</name>
    <dbReference type="NCBI Taxonomy" id="684658"/>
    <lineage>
        <taxon>Eukaryota</taxon>
        <taxon>Metazoa</taxon>
        <taxon>Ecdysozoa</taxon>
        <taxon>Arthropoda</taxon>
        <taxon>Hexapoda</taxon>
        <taxon>Insecta</taxon>
        <taxon>Pterygota</taxon>
        <taxon>Neoptera</taxon>
        <taxon>Endopterygota</taxon>
        <taxon>Hymenoptera</taxon>
        <taxon>Apocrita</taxon>
        <taxon>Ichneumonoidea</taxon>
        <taxon>Braconidae</taxon>
        <taxon>Aphidiinae</taxon>
        <taxon>Aphidius</taxon>
    </lineage>
</organism>
<evidence type="ECO:0000313" key="2">
    <source>
        <dbReference type="Proteomes" id="UP000639338"/>
    </source>
</evidence>
<comment type="caution">
    <text evidence="1">The sequence shown here is derived from an EMBL/GenBank/DDBJ whole genome shotgun (WGS) entry which is preliminary data.</text>
</comment>
<evidence type="ECO:0000313" key="1">
    <source>
        <dbReference type="EMBL" id="KAF7997879.1"/>
    </source>
</evidence>
<protein>
    <recommendedName>
        <fullName evidence="3">Pseudouridine-5'-phosphatase</fullName>
    </recommendedName>
</protein>
<dbReference type="PANTHER" id="PTHR18901">
    <property type="entry name" value="2-DEOXYGLUCOSE-6-PHOSPHATE PHOSPHATASE 2"/>
    <property type="match status" value="1"/>
</dbReference>
<dbReference type="FunFam" id="3.40.50.1000:FF:000055">
    <property type="entry name" value="Haloacid dehalogenase-like hydrolase family protein"/>
    <property type="match status" value="1"/>
</dbReference>
<dbReference type="OrthoDB" id="40579at2759"/>